<evidence type="ECO:0000259" key="8">
    <source>
        <dbReference type="SMART" id="SM01194"/>
    </source>
</evidence>
<keyword evidence="4" id="KW-0963">Cytoplasm</keyword>
<protein>
    <recommendedName>
        <fullName evidence="8">eRF1/Pelota-like N-terminal domain-containing protein</fullName>
    </recommendedName>
</protein>
<name>A0ABD1NAL1_9FABA</name>
<dbReference type="InterPro" id="IPR058547">
    <property type="entry name" value="Pelota_N"/>
</dbReference>
<dbReference type="PANTHER" id="PTHR10853:SF3">
    <property type="entry name" value="EUKARYOTIC RELEASE FACTOR 1 (ERF1) FAMILY PROTEIN"/>
    <property type="match status" value="1"/>
</dbReference>
<evidence type="ECO:0000256" key="7">
    <source>
        <dbReference type="SAM" id="Phobius"/>
    </source>
</evidence>
<dbReference type="InterPro" id="IPR042226">
    <property type="entry name" value="eFR1_2_sf"/>
</dbReference>
<dbReference type="Gene3D" id="2.30.30.870">
    <property type="entry name" value="Pelota, domain A"/>
    <property type="match status" value="1"/>
</dbReference>
<accession>A0ABD1NAL1</accession>
<keyword evidence="7" id="KW-1133">Transmembrane helix</keyword>
<gene>
    <name evidence="9" type="ORF">Fmac_006432</name>
</gene>
<keyword evidence="7" id="KW-0812">Transmembrane</keyword>
<dbReference type="AlphaFoldDB" id="A0ABD1NAL1"/>
<dbReference type="GO" id="GO:0046872">
    <property type="term" value="F:metal ion binding"/>
    <property type="evidence" value="ECO:0007669"/>
    <property type="project" value="UniProtKB-KW"/>
</dbReference>
<comment type="cofactor">
    <cofactor evidence="1">
        <name>a divalent metal cation</name>
        <dbReference type="ChEBI" id="CHEBI:60240"/>
    </cofactor>
</comment>
<dbReference type="Gene3D" id="3.30.1330.30">
    <property type="match status" value="1"/>
</dbReference>
<dbReference type="EMBL" id="JBGMDY010000002">
    <property type="protein sequence ID" value="KAL2345147.1"/>
    <property type="molecule type" value="Genomic_DNA"/>
</dbReference>
<evidence type="ECO:0000256" key="5">
    <source>
        <dbReference type="ARBA" id="ARBA00022723"/>
    </source>
</evidence>
<dbReference type="SUPFAM" id="SSF55315">
    <property type="entry name" value="L30e-like"/>
    <property type="match status" value="1"/>
</dbReference>
<dbReference type="InterPro" id="IPR038069">
    <property type="entry name" value="Pelota/DOM34_N"/>
</dbReference>
<evidence type="ECO:0000256" key="1">
    <source>
        <dbReference type="ARBA" id="ARBA00001968"/>
    </source>
</evidence>
<dbReference type="SMART" id="SM01194">
    <property type="entry name" value="eRF1_1"/>
    <property type="match status" value="1"/>
</dbReference>
<dbReference type="SUPFAM" id="SSF53137">
    <property type="entry name" value="Translational machinery components"/>
    <property type="match status" value="1"/>
</dbReference>
<evidence type="ECO:0000313" key="9">
    <source>
        <dbReference type="EMBL" id="KAL2345147.1"/>
    </source>
</evidence>
<sequence length="419" mass="47254">MKNEYQSNGRREEKRREEKRREERKTTRAGYLPLSSYLHISLINHIIFLLKPNPTMKLLEKDFAVNQTGSAKIVAEEPDDVWVLYNLILPGDVVSADTSRKIHLDSSSKHHAASRVKLTLHLKVTTRDFHKDSSTLRLHGRNLHHNQHVAAGSFHTLTLEPNKPFHLCKKLWQNDAVQALNEKTASQPSNSNPSNSPPDLAVVLFHQHHAEIHLVGQGATARCIKVEPTKKTASGSAFFRQVFSALVKHVDFNVVKSVVMSSEEFRRFVWSEARRLRKRWLEENKTRMVVVPTGGHEGDLGKVLGDPAVTDLVKDVKVGAFRELWEMVCNDSGRACYGSAEVERAREVRAIETLLICDELYRNDEVGTRLRYEGLVKSVKEGGGKAFVYSSMHVSAPQLAQLTGVAAILRFPLPLLHHP</sequence>
<evidence type="ECO:0000313" key="10">
    <source>
        <dbReference type="Proteomes" id="UP001603857"/>
    </source>
</evidence>
<dbReference type="GO" id="GO:0005737">
    <property type="term" value="C:cytoplasm"/>
    <property type="evidence" value="ECO:0007669"/>
    <property type="project" value="UniProtKB-SubCell"/>
</dbReference>
<dbReference type="SUPFAM" id="SSF159065">
    <property type="entry name" value="Dom34/Pelota N-terminal domain-like"/>
    <property type="match status" value="1"/>
</dbReference>
<dbReference type="Proteomes" id="UP001603857">
    <property type="component" value="Unassembled WGS sequence"/>
</dbReference>
<dbReference type="Pfam" id="PF03465">
    <property type="entry name" value="eRF1_3"/>
    <property type="match status" value="1"/>
</dbReference>
<feature type="region of interest" description="Disordered" evidence="6">
    <location>
        <begin position="1"/>
        <end position="26"/>
    </location>
</feature>
<comment type="subcellular location">
    <subcellularLocation>
        <location evidence="2">Cytoplasm</location>
    </subcellularLocation>
</comment>
<evidence type="ECO:0000256" key="6">
    <source>
        <dbReference type="SAM" id="MobiDB-lite"/>
    </source>
</evidence>
<dbReference type="InterPro" id="IPR005140">
    <property type="entry name" value="eRF1_Pelota-like_N"/>
</dbReference>
<dbReference type="InterPro" id="IPR005142">
    <property type="entry name" value="eRF1_3"/>
</dbReference>
<organism evidence="9 10">
    <name type="scientific">Flemingia macrophylla</name>
    <dbReference type="NCBI Taxonomy" id="520843"/>
    <lineage>
        <taxon>Eukaryota</taxon>
        <taxon>Viridiplantae</taxon>
        <taxon>Streptophyta</taxon>
        <taxon>Embryophyta</taxon>
        <taxon>Tracheophyta</taxon>
        <taxon>Spermatophyta</taxon>
        <taxon>Magnoliopsida</taxon>
        <taxon>eudicotyledons</taxon>
        <taxon>Gunneridae</taxon>
        <taxon>Pentapetalae</taxon>
        <taxon>rosids</taxon>
        <taxon>fabids</taxon>
        <taxon>Fabales</taxon>
        <taxon>Fabaceae</taxon>
        <taxon>Papilionoideae</taxon>
        <taxon>50 kb inversion clade</taxon>
        <taxon>NPAAA clade</taxon>
        <taxon>indigoferoid/millettioid clade</taxon>
        <taxon>Phaseoleae</taxon>
        <taxon>Flemingia</taxon>
    </lineage>
</organism>
<feature type="domain" description="eRF1/Pelota-like N-terminal" evidence="8">
    <location>
        <begin position="56"/>
        <end position="185"/>
    </location>
</feature>
<keyword evidence="7" id="KW-0472">Membrane</keyword>
<evidence type="ECO:0000256" key="2">
    <source>
        <dbReference type="ARBA" id="ARBA00004496"/>
    </source>
</evidence>
<keyword evidence="5" id="KW-0479">Metal-binding</keyword>
<dbReference type="InterPro" id="IPR029064">
    <property type="entry name" value="Ribosomal_eL30-like_sf"/>
</dbReference>
<proteinExistence type="inferred from homology"/>
<evidence type="ECO:0000256" key="3">
    <source>
        <dbReference type="ARBA" id="ARBA00009504"/>
    </source>
</evidence>
<comment type="caution">
    <text evidence="9">The sequence shown here is derived from an EMBL/GenBank/DDBJ whole genome shotgun (WGS) entry which is preliminary data.</text>
</comment>
<dbReference type="Pfam" id="PF26356">
    <property type="entry name" value="Pelota_N"/>
    <property type="match status" value="1"/>
</dbReference>
<feature type="transmembrane region" description="Helical" evidence="7">
    <location>
        <begin position="29"/>
        <end position="50"/>
    </location>
</feature>
<comment type="similarity">
    <text evidence="3">Belongs to the eukaryotic release factor 1 family. Pelota subfamily.</text>
</comment>
<dbReference type="PANTHER" id="PTHR10853">
    <property type="entry name" value="PELOTA"/>
    <property type="match status" value="1"/>
</dbReference>
<dbReference type="FunFam" id="2.30.30.870:FF:000002">
    <property type="entry name" value="Protein pelota homolog"/>
    <property type="match status" value="1"/>
</dbReference>
<keyword evidence="10" id="KW-1185">Reference proteome</keyword>
<dbReference type="Gene3D" id="3.30.420.60">
    <property type="entry name" value="eRF1 domain 2"/>
    <property type="match status" value="1"/>
</dbReference>
<reference evidence="9 10" key="1">
    <citation type="submission" date="2024-08" db="EMBL/GenBank/DDBJ databases">
        <title>Insights into the chromosomal genome structure of Flemingia macrophylla.</title>
        <authorList>
            <person name="Ding Y."/>
            <person name="Zhao Y."/>
            <person name="Bi W."/>
            <person name="Wu M."/>
            <person name="Zhao G."/>
            <person name="Gong Y."/>
            <person name="Li W."/>
            <person name="Zhang P."/>
        </authorList>
    </citation>
    <scope>NUCLEOTIDE SEQUENCE [LARGE SCALE GENOMIC DNA]</scope>
    <source>
        <strain evidence="9">DYQJB</strain>
        <tissue evidence="9">Leaf</tissue>
    </source>
</reference>
<evidence type="ECO:0000256" key="4">
    <source>
        <dbReference type="ARBA" id="ARBA00022490"/>
    </source>
</evidence>
<dbReference type="InterPro" id="IPR004405">
    <property type="entry name" value="TF_pelota"/>
</dbReference>
<dbReference type="FunFam" id="3.30.1330.30:FF:000008">
    <property type="entry name" value="Protein pelota homolog"/>
    <property type="match status" value="1"/>
</dbReference>